<feature type="domain" description="ATP-grasp" evidence="12">
    <location>
        <begin position="111"/>
        <end position="318"/>
    </location>
</feature>
<dbReference type="GO" id="GO:0009113">
    <property type="term" value="P:purine nucleobase biosynthetic process"/>
    <property type="evidence" value="ECO:0007669"/>
    <property type="project" value="InterPro"/>
</dbReference>
<protein>
    <recommendedName>
        <fullName evidence="2 10">Phosphoribosylamine--glycine ligase</fullName>
        <ecNumber evidence="2 10">6.3.4.13</ecNumber>
    </recommendedName>
    <alternativeName>
        <fullName evidence="10">GARS</fullName>
    </alternativeName>
    <alternativeName>
        <fullName evidence="8 10">Glycinamide ribonucleotide synthetase</fullName>
    </alternativeName>
    <alternativeName>
        <fullName evidence="9 10">Phosphoribosylglycinamide synthetase</fullName>
    </alternativeName>
</protein>
<keyword evidence="5 10" id="KW-0658">Purine biosynthesis</keyword>
<comment type="catalytic activity">
    <reaction evidence="10">
        <text>5-phospho-beta-D-ribosylamine + glycine + ATP = N(1)-(5-phospho-beta-D-ribosyl)glycinamide + ADP + phosphate + H(+)</text>
        <dbReference type="Rhea" id="RHEA:17453"/>
        <dbReference type="ChEBI" id="CHEBI:15378"/>
        <dbReference type="ChEBI" id="CHEBI:30616"/>
        <dbReference type="ChEBI" id="CHEBI:43474"/>
        <dbReference type="ChEBI" id="CHEBI:57305"/>
        <dbReference type="ChEBI" id="CHEBI:58681"/>
        <dbReference type="ChEBI" id="CHEBI:143788"/>
        <dbReference type="ChEBI" id="CHEBI:456216"/>
        <dbReference type="EC" id="6.3.4.13"/>
    </reaction>
</comment>
<dbReference type="AlphaFoldDB" id="A0A4U1GC51"/>
<dbReference type="InterPro" id="IPR020562">
    <property type="entry name" value="PRibGlycinamide_synth_N"/>
</dbReference>
<keyword evidence="4 11" id="KW-0547">Nucleotide-binding</keyword>
<dbReference type="SUPFAM" id="SSF52440">
    <property type="entry name" value="PreATP-grasp domain"/>
    <property type="match status" value="1"/>
</dbReference>
<evidence type="ECO:0000256" key="3">
    <source>
        <dbReference type="ARBA" id="ARBA00022598"/>
    </source>
</evidence>
<dbReference type="Pfam" id="PF02844">
    <property type="entry name" value="GARS_N"/>
    <property type="match status" value="1"/>
</dbReference>
<evidence type="ECO:0000313" key="13">
    <source>
        <dbReference type="EMBL" id="TKC60303.1"/>
    </source>
</evidence>
<evidence type="ECO:0000256" key="6">
    <source>
        <dbReference type="ARBA" id="ARBA00022840"/>
    </source>
</evidence>
<evidence type="ECO:0000256" key="11">
    <source>
        <dbReference type="PROSITE-ProRule" id="PRU00409"/>
    </source>
</evidence>
<evidence type="ECO:0000256" key="8">
    <source>
        <dbReference type="ARBA" id="ARBA00042242"/>
    </source>
</evidence>
<comment type="pathway">
    <text evidence="1 10">Purine metabolism; IMP biosynthesis via de novo pathway; N(1)-(5-phospho-D-ribosyl)glycinamide from 5-phospho-alpha-D-ribose 1-diphosphate: step 2/2.</text>
</comment>
<keyword evidence="6 11" id="KW-0067">ATP-binding</keyword>
<evidence type="ECO:0000256" key="9">
    <source>
        <dbReference type="ARBA" id="ARBA00042864"/>
    </source>
</evidence>
<evidence type="ECO:0000259" key="12">
    <source>
        <dbReference type="PROSITE" id="PS50975"/>
    </source>
</evidence>
<dbReference type="EC" id="6.3.4.13" evidence="2 10"/>
<dbReference type="GO" id="GO:0046872">
    <property type="term" value="F:metal ion binding"/>
    <property type="evidence" value="ECO:0007669"/>
    <property type="project" value="InterPro"/>
</dbReference>
<dbReference type="GO" id="GO:0006189">
    <property type="term" value="P:'de novo' IMP biosynthetic process"/>
    <property type="evidence" value="ECO:0007669"/>
    <property type="project" value="UniProtKB-UniRule"/>
</dbReference>
<comment type="similarity">
    <text evidence="7 10">Belongs to the GARS family.</text>
</comment>
<comment type="caution">
    <text evidence="13">The sequence shown here is derived from an EMBL/GenBank/DDBJ whole genome shotgun (WGS) entry which is preliminary data.</text>
</comment>
<dbReference type="SUPFAM" id="SSF56059">
    <property type="entry name" value="Glutathione synthetase ATP-binding domain-like"/>
    <property type="match status" value="1"/>
</dbReference>
<dbReference type="EMBL" id="SWDX01000005">
    <property type="protein sequence ID" value="TKC60303.1"/>
    <property type="molecule type" value="Genomic_DNA"/>
</dbReference>
<dbReference type="SUPFAM" id="SSF51246">
    <property type="entry name" value="Rudiment single hybrid motif"/>
    <property type="match status" value="1"/>
</dbReference>
<dbReference type="InterPro" id="IPR016185">
    <property type="entry name" value="PreATP-grasp_dom_sf"/>
</dbReference>
<dbReference type="InterPro" id="IPR011054">
    <property type="entry name" value="Rudment_hybrid_motif"/>
</dbReference>
<dbReference type="SMART" id="SM01209">
    <property type="entry name" value="GARS_A"/>
    <property type="match status" value="1"/>
</dbReference>
<dbReference type="InterPro" id="IPR011761">
    <property type="entry name" value="ATP-grasp"/>
</dbReference>
<evidence type="ECO:0000256" key="2">
    <source>
        <dbReference type="ARBA" id="ARBA00013255"/>
    </source>
</evidence>
<dbReference type="PANTHER" id="PTHR43472">
    <property type="entry name" value="PHOSPHORIBOSYLAMINE--GLYCINE LIGASE"/>
    <property type="match status" value="1"/>
</dbReference>
<dbReference type="Gene3D" id="3.40.50.20">
    <property type="match status" value="1"/>
</dbReference>
<evidence type="ECO:0000256" key="5">
    <source>
        <dbReference type="ARBA" id="ARBA00022755"/>
    </source>
</evidence>
<evidence type="ECO:0000313" key="14">
    <source>
        <dbReference type="Proteomes" id="UP000309594"/>
    </source>
</evidence>
<reference evidence="13 14" key="1">
    <citation type="submission" date="2019-04" db="EMBL/GenBank/DDBJ databases">
        <title>Pedobacter sp. RP-1-16 sp. nov., isolated from Arctic soil.</title>
        <authorList>
            <person name="Dahal R.H."/>
            <person name="Kim D.-U."/>
        </authorList>
    </citation>
    <scope>NUCLEOTIDE SEQUENCE [LARGE SCALE GENOMIC DNA]</scope>
    <source>
        <strain evidence="13 14">RP-1-16</strain>
    </source>
</reference>
<dbReference type="HAMAP" id="MF_00138">
    <property type="entry name" value="GARS"/>
    <property type="match status" value="1"/>
</dbReference>
<dbReference type="PROSITE" id="PS50975">
    <property type="entry name" value="ATP_GRASP"/>
    <property type="match status" value="1"/>
</dbReference>
<dbReference type="Proteomes" id="UP000309594">
    <property type="component" value="Unassembled WGS sequence"/>
</dbReference>
<organism evidence="13 14">
    <name type="scientific">Pedobacter hiemivivus</name>
    <dbReference type="NCBI Taxonomy" id="2530454"/>
    <lineage>
        <taxon>Bacteria</taxon>
        <taxon>Pseudomonadati</taxon>
        <taxon>Bacteroidota</taxon>
        <taxon>Sphingobacteriia</taxon>
        <taxon>Sphingobacteriales</taxon>
        <taxon>Sphingobacteriaceae</taxon>
        <taxon>Pedobacter</taxon>
    </lineage>
</organism>
<dbReference type="NCBIfam" id="TIGR00877">
    <property type="entry name" value="purD"/>
    <property type="match status" value="1"/>
</dbReference>
<dbReference type="SMART" id="SM01210">
    <property type="entry name" value="GARS_C"/>
    <property type="match status" value="1"/>
</dbReference>
<dbReference type="InterPro" id="IPR000115">
    <property type="entry name" value="PRibGlycinamide_synth"/>
</dbReference>
<dbReference type="Gene3D" id="3.90.600.10">
    <property type="entry name" value="Phosphoribosylglycinamide synthetase, C-terminal domain"/>
    <property type="match status" value="1"/>
</dbReference>
<evidence type="ECO:0000256" key="7">
    <source>
        <dbReference type="ARBA" id="ARBA00038345"/>
    </source>
</evidence>
<name>A0A4U1GC51_9SPHI</name>
<sequence>MNILLLGSGGRESALAWKISQSSQCAQLFIAPGNGGTNAYGKNVNINPNNFEAVKALVLKENIQLVVVGPEEPLVNGIHDFFVNDDILAKIPVIGPKKEGAILEGSKDFSKQFMARHNIPTPGSESFTNETLQQGLAYLENHSLPVVLKADGLAAGKGVVICQTIAEAKEELQLMLGGKFGTAGSLVVIEEYLTGIELSVFVLTDGDNYVILPEAKDYKKIGQADTGLNTGGMGSVSPVPFADKKFMDAVEESIIKPTINGLKKDKIDYTGFIFFGLFKVGDKPMIIEYNCRMGDPETESVMLRIENDLVELFMATANKKLKDYKLNISPKNAATVMIVAGGYPGEYEKGKAITGIENVRQSLVFHAGTNLEGGVVKTNGGRVLAVSSLQDSQFEALQSATADAARIYFDGKYFREDIGFDLV</sequence>
<dbReference type="PANTHER" id="PTHR43472:SF1">
    <property type="entry name" value="PHOSPHORIBOSYLAMINE--GLYCINE LIGASE, CHLOROPLASTIC"/>
    <property type="match status" value="1"/>
</dbReference>
<dbReference type="UniPathway" id="UPA00074">
    <property type="reaction ID" value="UER00125"/>
</dbReference>
<dbReference type="RefSeq" id="WP_136880840.1">
    <property type="nucleotide sequence ID" value="NZ_SWDX01000005.1"/>
</dbReference>
<dbReference type="InterPro" id="IPR037123">
    <property type="entry name" value="PRibGlycinamide_synth_C_sf"/>
</dbReference>
<dbReference type="Pfam" id="PF02843">
    <property type="entry name" value="GARS_C"/>
    <property type="match status" value="1"/>
</dbReference>
<dbReference type="InterPro" id="IPR020561">
    <property type="entry name" value="PRibGlycinamid_synth_ATP-grasp"/>
</dbReference>
<evidence type="ECO:0000256" key="10">
    <source>
        <dbReference type="HAMAP-Rule" id="MF_00138"/>
    </source>
</evidence>
<dbReference type="GO" id="GO:0004637">
    <property type="term" value="F:phosphoribosylamine-glycine ligase activity"/>
    <property type="evidence" value="ECO:0007669"/>
    <property type="project" value="UniProtKB-UniRule"/>
</dbReference>
<dbReference type="InterPro" id="IPR013815">
    <property type="entry name" value="ATP_grasp_subdomain_1"/>
</dbReference>
<dbReference type="Pfam" id="PF01071">
    <property type="entry name" value="GARS_A"/>
    <property type="match status" value="1"/>
</dbReference>
<dbReference type="GO" id="GO:0005524">
    <property type="term" value="F:ATP binding"/>
    <property type="evidence" value="ECO:0007669"/>
    <property type="project" value="UniProtKB-UniRule"/>
</dbReference>
<evidence type="ECO:0000256" key="1">
    <source>
        <dbReference type="ARBA" id="ARBA00005174"/>
    </source>
</evidence>
<proteinExistence type="inferred from homology"/>
<dbReference type="Gene3D" id="3.30.1490.20">
    <property type="entry name" value="ATP-grasp fold, A domain"/>
    <property type="match status" value="1"/>
</dbReference>
<dbReference type="InterPro" id="IPR020560">
    <property type="entry name" value="PRibGlycinamide_synth_C-dom"/>
</dbReference>
<gene>
    <name evidence="10 13" type="primary">purD</name>
    <name evidence="13" type="ORF">FBD94_15470</name>
</gene>
<accession>A0A4U1GC51</accession>
<evidence type="ECO:0000256" key="4">
    <source>
        <dbReference type="ARBA" id="ARBA00022741"/>
    </source>
</evidence>
<dbReference type="Gene3D" id="3.30.470.20">
    <property type="entry name" value="ATP-grasp fold, B domain"/>
    <property type="match status" value="1"/>
</dbReference>
<keyword evidence="3 10" id="KW-0436">Ligase</keyword>